<feature type="non-terminal residue" evidence="1">
    <location>
        <position position="1"/>
    </location>
</feature>
<reference evidence="1" key="1">
    <citation type="submission" date="2019-04" db="EMBL/GenBank/DDBJ databases">
        <title>Microbes associate with the intestines of laboratory mice.</title>
        <authorList>
            <person name="Navarre W."/>
            <person name="Wong E."/>
            <person name="Huang K.C."/>
            <person name="Tropini C."/>
            <person name="Ng K."/>
            <person name="Yu B."/>
        </authorList>
    </citation>
    <scope>NUCLEOTIDE SEQUENCE</scope>
    <source>
        <strain evidence="1">NM86_A22</strain>
    </source>
</reference>
<accession>A0AC61S340</accession>
<evidence type="ECO:0000313" key="1">
    <source>
        <dbReference type="EMBL" id="THG43473.1"/>
    </source>
</evidence>
<gene>
    <name evidence="1" type="ORF">E5990_10095</name>
</gene>
<protein>
    <submittedName>
        <fullName evidence="1">Exopolygalacturonase</fullName>
    </submittedName>
</protein>
<dbReference type="Proteomes" id="UP000305401">
    <property type="component" value="Unassembled WGS sequence"/>
</dbReference>
<name>A0AC61S340_9BACT</name>
<keyword evidence="2" id="KW-1185">Reference proteome</keyword>
<evidence type="ECO:0000313" key="2">
    <source>
        <dbReference type="Proteomes" id="UP000305401"/>
    </source>
</evidence>
<organism evidence="1 2">
    <name type="scientific">Muribaculum caecicola</name>
    <dbReference type="NCBI Taxonomy" id="3038144"/>
    <lineage>
        <taxon>Bacteria</taxon>
        <taxon>Pseudomonadati</taxon>
        <taxon>Bacteroidota</taxon>
        <taxon>Bacteroidia</taxon>
        <taxon>Bacteroidales</taxon>
        <taxon>Muribaculaceae</taxon>
        <taxon>Muribaculum</taxon>
    </lineage>
</organism>
<sequence length="260" mass="28890">WGCDSVRLDGLTFCNSPFWTCHFYQCRNLDIRNCSMTTPARPLRAPSSDCIDLDVCSNVKIKNCFFNTDDDGVCLKGGKGVYAHETTGNGSVDSVYVTNCVFGPNLHGTVTLGSECLRGTHVRIDSCRVDNTCAILRLKMRPDTDQFYSDIRVSNITGRCGEIIAMRPWTQFFTLEGSGRKPKGRVSDIVFENIDVDCAQAVGHMHGNPSDYVSGIVFRNVKARAKKPFHCVYPDVSMHDVQIELQAGESAPNPDEQFEK</sequence>
<comment type="caution">
    <text evidence="1">The sequence shown here is derived from an EMBL/GenBank/DDBJ whole genome shotgun (WGS) entry which is preliminary data.</text>
</comment>
<dbReference type="EMBL" id="SSTG01000177">
    <property type="protein sequence ID" value="THG43473.1"/>
    <property type="molecule type" value="Genomic_DNA"/>
</dbReference>
<proteinExistence type="predicted"/>